<protein>
    <submittedName>
        <fullName evidence="1">Uncharacterized protein</fullName>
    </submittedName>
</protein>
<evidence type="ECO:0000313" key="2">
    <source>
        <dbReference type="Proteomes" id="UP000011713"/>
    </source>
</evidence>
<organism evidence="1 2">
    <name type="scientific">Hyaloperonospora arabidopsidis (strain Emoy2)</name>
    <name type="common">Downy mildew agent</name>
    <name type="synonym">Peronospora arabidopsidis</name>
    <dbReference type="NCBI Taxonomy" id="559515"/>
    <lineage>
        <taxon>Eukaryota</taxon>
        <taxon>Sar</taxon>
        <taxon>Stramenopiles</taxon>
        <taxon>Oomycota</taxon>
        <taxon>Peronosporomycetes</taxon>
        <taxon>Peronosporales</taxon>
        <taxon>Peronosporaceae</taxon>
        <taxon>Hyaloperonospora</taxon>
    </lineage>
</organism>
<sequence>MSRGPAPTRSGPVLLTHKRQERKTFRQIIAQLQGPAAPALSLGVSTTTLPATMLELGQQLGIRTVVTPATGNCLAMAIVQAAADSDLNGSDLALDRLTASLKRGVKHSGLLHLEDQLAHDHRVQALANVKRVWATMTRQESASQMRWILEDFATSPSGRTDEVSDDTWGGSDVVRMAAIFYTKPSTLCNI</sequence>
<reference evidence="1" key="2">
    <citation type="submission" date="2015-06" db="UniProtKB">
        <authorList>
            <consortium name="EnsemblProtists"/>
        </authorList>
    </citation>
    <scope>IDENTIFICATION</scope>
    <source>
        <strain evidence="1">Emoy2</strain>
    </source>
</reference>
<dbReference type="InParanoid" id="M4BZD0"/>
<dbReference type="HOGENOM" id="CLU_1430551_0_0_1"/>
<dbReference type="Proteomes" id="UP000011713">
    <property type="component" value="Unassembled WGS sequence"/>
</dbReference>
<reference evidence="2" key="1">
    <citation type="journal article" date="2010" name="Science">
        <title>Signatures of adaptation to obligate biotrophy in the Hyaloperonospora arabidopsidis genome.</title>
        <authorList>
            <person name="Baxter L."/>
            <person name="Tripathy S."/>
            <person name="Ishaque N."/>
            <person name="Boot N."/>
            <person name="Cabral A."/>
            <person name="Kemen E."/>
            <person name="Thines M."/>
            <person name="Ah-Fong A."/>
            <person name="Anderson R."/>
            <person name="Badejoko W."/>
            <person name="Bittner-Eddy P."/>
            <person name="Boore J.L."/>
            <person name="Chibucos M.C."/>
            <person name="Coates M."/>
            <person name="Dehal P."/>
            <person name="Delehaunty K."/>
            <person name="Dong S."/>
            <person name="Downton P."/>
            <person name="Dumas B."/>
            <person name="Fabro G."/>
            <person name="Fronick C."/>
            <person name="Fuerstenberg S.I."/>
            <person name="Fulton L."/>
            <person name="Gaulin E."/>
            <person name="Govers F."/>
            <person name="Hughes L."/>
            <person name="Humphray S."/>
            <person name="Jiang R.H."/>
            <person name="Judelson H."/>
            <person name="Kamoun S."/>
            <person name="Kyung K."/>
            <person name="Meijer H."/>
            <person name="Minx P."/>
            <person name="Morris P."/>
            <person name="Nelson J."/>
            <person name="Phuntumart V."/>
            <person name="Qutob D."/>
            <person name="Rehmany A."/>
            <person name="Rougon-Cardoso A."/>
            <person name="Ryden P."/>
            <person name="Torto-Alalibo T."/>
            <person name="Studholme D."/>
            <person name="Wang Y."/>
            <person name="Win J."/>
            <person name="Wood J."/>
            <person name="Clifton S.W."/>
            <person name="Rogers J."/>
            <person name="Van den Ackerveken G."/>
            <person name="Jones J.D."/>
            <person name="McDowell J.M."/>
            <person name="Beynon J."/>
            <person name="Tyler B.M."/>
        </authorList>
    </citation>
    <scope>NUCLEOTIDE SEQUENCE [LARGE SCALE GENOMIC DNA]</scope>
    <source>
        <strain evidence="2">Emoy2</strain>
    </source>
</reference>
<dbReference type="VEuPathDB" id="FungiDB:HpaG811953"/>
<dbReference type="EnsemblProtists" id="HpaT811954">
    <property type="protein sequence ID" value="HpaP811954"/>
    <property type="gene ID" value="HpaG811954"/>
</dbReference>
<dbReference type="AlphaFoldDB" id="M4BZD0"/>
<dbReference type="EMBL" id="JH598058">
    <property type="status" value="NOT_ANNOTATED_CDS"/>
    <property type="molecule type" value="Genomic_DNA"/>
</dbReference>
<evidence type="ECO:0000313" key="1">
    <source>
        <dbReference type="EnsemblProtists" id="HpaP811953"/>
    </source>
</evidence>
<dbReference type="EnsemblProtists" id="HpaT811953">
    <property type="protein sequence ID" value="HpaP811953"/>
    <property type="gene ID" value="HpaG811953"/>
</dbReference>
<accession>M4BZD0</accession>
<keyword evidence="2" id="KW-1185">Reference proteome</keyword>
<proteinExistence type="predicted"/>
<name>M4BZD0_HYAAE</name>